<proteinExistence type="predicted"/>
<keyword evidence="2" id="KW-1185">Reference proteome</keyword>
<dbReference type="AlphaFoldDB" id="A0A1I5RRD2"/>
<accession>A0A1I5RRD2</accession>
<dbReference type="EMBL" id="FOXH01000004">
    <property type="protein sequence ID" value="SFP60811.1"/>
    <property type="molecule type" value="Genomic_DNA"/>
</dbReference>
<protein>
    <submittedName>
        <fullName evidence="1">Uncharacterized protein</fullName>
    </submittedName>
</protein>
<dbReference type="Proteomes" id="UP000199306">
    <property type="component" value="Unassembled WGS sequence"/>
</dbReference>
<evidence type="ECO:0000313" key="2">
    <source>
        <dbReference type="Proteomes" id="UP000199306"/>
    </source>
</evidence>
<organism evidence="1 2">
    <name type="scientific">Pseudarcicella hirudinis</name>
    <dbReference type="NCBI Taxonomy" id="1079859"/>
    <lineage>
        <taxon>Bacteria</taxon>
        <taxon>Pseudomonadati</taxon>
        <taxon>Bacteroidota</taxon>
        <taxon>Cytophagia</taxon>
        <taxon>Cytophagales</taxon>
        <taxon>Flectobacillaceae</taxon>
        <taxon>Pseudarcicella</taxon>
    </lineage>
</organism>
<gene>
    <name evidence="1" type="ORF">SAMN04515674_104194</name>
</gene>
<sequence>MLTAESLNQWNDFQGKPIQIQLFENQLNTNKKLMLTAEG</sequence>
<name>A0A1I5RRD2_9BACT</name>
<reference evidence="1 2" key="1">
    <citation type="submission" date="2016-10" db="EMBL/GenBank/DDBJ databases">
        <authorList>
            <person name="de Groot N.N."/>
        </authorList>
    </citation>
    <scope>NUCLEOTIDE SEQUENCE [LARGE SCALE GENOMIC DNA]</scope>
    <source>
        <strain evidence="2">E92,LMG 26720,CCM 7988</strain>
    </source>
</reference>
<evidence type="ECO:0000313" key="1">
    <source>
        <dbReference type="EMBL" id="SFP60811.1"/>
    </source>
</evidence>